<dbReference type="STRING" id="883081.HMPREF9698_00093"/>
<dbReference type="Proteomes" id="UP000009875">
    <property type="component" value="Unassembled WGS sequence"/>
</dbReference>
<dbReference type="SUPFAM" id="SSF143567">
    <property type="entry name" value="YkuJ-like"/>
    <property type="match status" value="1"/>
</dbReference>
<accession>K9EYW2</accession>
<dbReference type="InterPro" id="IPR038073">
    <property type="entry name" value="YkuJ-like_sf"/>
</dbReference>
<keyword evidence="2" id="KW-1185">Reference proteome</keyword>
<evidence type="ECO:0000313" key="1">
    <source>
        <dbReference type="EMBL" id="EKU94365.1"/>
    </source>
</evidence>
<dbReference type="EMBL" id="AGXA01000002">
    <property type="protein sequence ID" value="EKU94365.1"/>
    <property type="molecule type" value="Genomic_DNA"/>
</dbReference>
<reference evidence="1 2" key="1">
    <citation type="submission" date="2012-09" db="EMBL/GenBank/DDBJ databases">
        <title>The Genome Sequence of Alloiococcus otitis ATCC 51267.</title>
        <authorList>
            <consortium name="The Broad Institute Genome Sequencing Platform"/>
            <person name="Earl A."/>
            <person name="Ward D."/>
            <person name="Feldgarden M."/>
            <person name="Gevers D."/>
            <person name="Huys G."/>
            <person name="Walker B."/>
            <person name="Young S.K."/>
            <person name="Zeng Q."/>
            <person name="Gargeya S."/>
            <person name="Fitzgerald M."/>
            <person name="Haas B."/>
            <person name="Abouelleil A."/>
            <person name="Alvarado L."/>
            <person name="Arachchi H.M."/>
            <person name="Berlin A.M."/>
            <person name="Chapman S.B."/>
            <person name="Goldberg J."/>
            <person name="Griggs A."/>
            <person name="Gujja S."/>
            <person name="Hansen M."/>
            <person name="Howarth C."/>
            <person name="Imamovic A."/>
            <person name="Larimer J."/>
            <person name="McCowen C."/>
            <person name="Montmayeur A."/>
            <person name="Murphy C."/>
            <person name="Neiman D."/>
            <person name="Pearson M."/>
            <person name="Priest M."/>
            <person name="Roberts A."/>
            <person name="Saif S."/>
            <person name="Shea T."/>
            <person name="Sisk P."/>
            <person name="Sykes S."/>
            <person name="Wortman J."/>
            <person name="Nusbaum C."/>
            <person name="Birren B."/>
        </authorList>
    </citation>
    <scope>NUCLEOTIDE SEQUENCE [LARGE SCALE GENOMIC DNA]</scope>
    <source>
        <strain evidence="1 2">ATCC 51267</strain>
    </source>
</reference>
<organism evidence="1 2">
    <name type="scientific">Alloiococcus otitis ATCC 51267</name>
    <dbReference type="NCBI Taxonomy" id="883081"/>
    <lineage>
        <taxon>Bacteria</taxon>
        <taxon>Bacillati</taxon>
        <taxon>Bacillota</taxon>
        <taxon>Bacilli</taxon>
        <taxon>Lactobacillales</taxon>
        <taxon>Carnobacteriaceae</taxon>
        <taxon>Alloiococcus</taxon>
    </lineage>
</organism>
<protein>
    <submittedName>
        <fullName evidence="1">Uncharacterized protein</fullName>
    </submittedName>
</protein>
<dbReference type="InterPro" id="IPR014904">
    <property type="entry name" value="YkuJ-like"/>
</dbReference>
<dbReference type="OrthoDB" id="2361638at2"/>
<evidence type="ECO:0000313" key="2">
    <source>
        <dbReference type="Proteomes" id="UP000009875"/>
    </source>
</evidence>
<dbReference type="HOGENOM" id="CLU_157750_2_1_9"/>
<comment type="caution">
    <text evidence="1">The sequence shown here is derived from an EMBL/GenBank/DDBJ whole genome shotgun (WGS) entry which is preliminary data.</text>
</comment>
<proteinExistence type="predicted"/>
<gene>
    <name evidence="1" type="ORF">HMPREF9698_00093</name>
</gene>
<dbReference type="Pfam" id="PF08796">
    <property type="entry name" value="DUF1797"/>
    <property type="match status" value="1"/>
</dbReference>
<dbReference type="Gene3D" id="3.30.720.20">
    <property type="entry name" value="Protein of unknown function DUF1797"/>
    <property type="match status" value="1"/>
</dbReference>
<dbReference type="AlphaFoldDB" id="K9EYW2"/>
<name>K9EYW2_9LACT</name>
<dbReference type="eggNOG" id="COG4703">
    <property type="taxonomic scope" value="Bacteria"/>
</dbReference>
<dbReference type="RefSeq" id="WP_003776216.1">
    <property type="nucleotide sequence ID" value="NZ_JH992957.1"/>
</dbReference>
<sequence length="87" mass="10290">MVYSSDLVSIVKRLNAMREDKTSVRQVRHFDVDGQERCVVLFDGFTGNFKLIDPLSEKNNVYEFDDIDHLAVEIFERLQPRHFKKNE</sequence>